<dbReference type="PANTHER" id="PTHR38480">
    <property type="entry name" value="SLR0254 PROTEIN"/>
    <property type="match status" value="1"/>
</dbReference>
<proteinExistence type="predicted"/>
<gene>
    <name evidence="7" type="ORF">EA661_18795</name>
</gene>
<sequence>MTAIAQGAAPAVVLDTVREVVTPEGVALQLPAAGPVPRAVAWGVDLVVRVGMMFAAVMVLGTLGKFGGGLSLIAAFLLQWGYMIVLEALWHGQTLGKRAMRLRVVLANGAPIGWPAAITRNLLRAVDMLPFGYAAGLVVSLIDPSARRLGDLAAGTLVIHAEHAEPPASAPVNAVVVPRATLRPAEQAAIVAFGERAPQLTPERQVELADLLEPLTGARGPAGVLRLFGMANWLLGRR</sequence>
<dbReference type="Pfam" id="PF06271">
    <property type="entry name" value="RDD"/>
    <property type="match status" value="1"/>
</dbReference>
<evidence type="ECO:0000313" key="7">
    <source>
        <dbReference type="EMBL" id="TAA24741.1"/>
    </source>
</evidence>
<dbReference type="InterPro" id="IPR010432">
    <property type="entry name" value="RDD"/>
</dbReference>
<feature type="domain" description="RDD" evidence="6">
    <location>
        <begin position="33"/>
        <end position="155"/>
    </location>
</feature>
<feature type="transmembrane region" description="Helical" evidence="5">
    <location>
        <begin position="46"/>
        <end position="64"/>
    </location>
</feature>
<evidence type="ECO:0000256" key="1">
    <source>
        <dbReference type="ARBA" id="ARBA00004141"/>
    </source>
</evidence>
<dbReference type="GO" id="GO:0016020">
    <property type="term" value="C:membrane"/>
    <property type="evidence" value="ECO:0007669"/>
    <property type="project" value="UniProtKB-SubCell"/>
</dbReference>
<keyword evidence="4 5" id="KW-0472">Membrane</keyword>
<dbReference type="Proteomes" id="UP000291286">
    <property type="component" value="Unassembled WGS sequence"/>
</dbReference>
<dbReference type="AlphaFoldDB" id="A0A4Q8L9T0"/>
<feature type="transmembrane region" description="Helical" evidence="5">
    <location>
        <begin position="70"/>
        <end position="90"/>
    </location>
</feature>
<reference evidence="7 8" key="1">
    <citation type="submission" date="2019-02" db="EMBL/GenBank/DDBJ databases">
        <title>WGS of Pseudoxanthomonas species novum from clinical isolates.</title>
        <authorList>
            <person name="Bernier A.-M."/>
            <person name="Bernard K."/>
            <person name="Vachon A."/>
        </authorList>
    </citation>
    <scope>NUCLEOTIDE SEQUENCE [LARGE SCALE GENOMIC DNA]</scope>
    <source>
        <strain evidence="7 8">NML171202</strain>
    </source>
</reference>
<accession>A0A4Q8L9T0</accession>
<evidence type="ECO:0000256" key="2">
    <source>
        <dbReference type="ARBA" id="ARBA00022692"/>
    </source>
</evidence>
<evidence type="ECO:0000256" key="5">
    <source>
        <dbReference type="SAM" id="Phobius"/>
    </source>
</evidence>
<evidence type="ECO:0000256" key="3">
    <source>
        <dbReference type="ARBA" id="ARBA00022989"/>
    </source>
</evidence>
<dbReference type="RefSeq" id="WP_130521621.1">
    <property type="nucleotide sequence ID" value="NZ_SHMA01000011.1"/>
</dbReference>
<protein>
    <submittedName>
        <fullName evidence="7">RDD family protein</fullName>
    </submittedName>
</protein>
<dbReference type="PANTHER" id="PTHR38480:SF1">
    <property type="entry name" value="SLR0254 PROTEIN"/>
    <property type="match status" value="1"/>
</dbReference>
<dbReference type="EMBL" id="SHMB01000011">
    <property type="protein sequence ID" value="TAA24741.1"/>
    <property type="molecule type" value="Genomic_DNA"/>
</dbReference>
<evidence type="ECO:0000313" key="8">
    <source>
        <dbReference type="Proteomes" id="UP000291286"/>
    </source>
</evidence>
<keyword evidence="2 5" id="KW-0812">Transmembrane</keyword>
<organism evidence="7 8">
    <name type="scientific">Pseudoxanthomonas winnipegensis</name>
    <dbReference type="NCBI Taxonomy" id="2480810"/>
    <lineage>
        <taxon>Bacteria</taxon>
        <taxon>Pseudomonadati</taxon>
        <taxon>Pseudomonadota</taxon>
        <taxon>Gammaproteobacteria</taxon>
        <taxon>Lysobacterales</taxon>
        <taxon>Lysobacteraceae</taxon>
        <taxon>Pseudoxanthomonas</taxon>
    </lineage>
</organism>
<keyword evidence="3 5" id="KW-1133">Transmembrane helix</keyword>
<evidence type="ECO:0000259" key="6">
    <source>
        <dbReference type="Pfam" id="PF06271"/>
    </source>
</evidence>
<comment type="subcellular location">
    <subcellularLocation>
        <location evidence="1">Membrane</location>
        <topology evidence="1">Multi-pass membrane protein</topology>
    </subcellularLocation>
</comment>
<name>A0A4Q8L9T0_9GAMM</name>
<comment type="caution">
    <text evidence="7">The sequence shown here is derived from an EMBL/GenBank/DDBJ whole genome shotgun (WGS) entry which is preliminary data.</text>
</comment>
<evidence type="ECO:0000256" key="4">
    <source>
        <dbReference type="ARBA" id="ARBA00023136"/>
    </source>
</evidence>